<protein>
    <submittedName>
        <fullName evidence="1">Uncharacterized protein</fullName>
    </submittedName>
</protein>
<evidence type="ECO:0000313" key="1">
    <source>
        <dbReference type="EMBL" id="AZE49635.1"/>
    </source>
</evidence>
<dbReference type="AlphaFoldDB" id="A0A3G7TR95"/>
<proteinExistence type="predicted"/>
<name>A0A3G7TR95_9PSED</name>
<gene>
    <name evidence="1" type="ORF">C4K04_3966</name>
</gene>
<dbReference type="EMBL" id="CP027753">
    <property type="protein sequence ID" value="AZE49635.1"/>
    <property type="molecule type" value="Genomic_DNA"/>
</dbReference>
<sequence length="38" mass="4219">MAGGRGASASRSLKRWLSRNNAIVDPGRQWRCCFSEPP</sequence>
<organism evidence="1 2">
    <name type="scientific">Pseudomonas chlororaphis</name>
    <dbReference type="NCBI Taxonomy" id="587753"/>
    <lineage>
        <taxon>Bacteria</taxon>
        <taxon>Pseudomonadati</taxon>
        <taxon>Pseudomonadota</taxon>
        <taxon>Gammaproteobacteria</taxon>
        <taxon>Pseudomonadales</taxon>
        <taxon>Pseudomonadaceae</taxon>
        <taxon>Pseudomonas</taxon>
    </lineage>
</organism>
<reference evidence="1 2" key="1">
    <citation type="submission" date="2018-03" db="EMBL/GenBank/DDBJ databases">
        <title>Diversity of phytobeneficial traits revealed by whole-genome analysis of worldwide-isolated phenazine-producing Pseudomonas spp.</title>
        <authorList>
            <person name="Biessy A."/>
            <person name="Novinscak A."/>
            <person name="Blom J."/>
            <person name="Leger G."/>
            <person name="Thomashow L.S."/>
            <person name="Cazorla F.M."/>
            <person name="Josic D."/>
            <person name="Filion M."/>
        </authorList>
    </citation>
    <scope>NUCLEOTIDE SEQUENCE [LARGE SCALE GENOMIC DNA]</scope>
    <source>
        <strain evidence="1 2">B25</strain>
    </source>
</reference>
<dbReference type="Proteomes" id="UP000268048">
    <property type="component" value="Chromosome"/>
</dbReference>
<evidence type="ECO:0000313" key="2">
    <source>
        <dbReference type="Proteomes" id="UP000268048"/>
    </source>
</evidence>
<accession>A0A3G7TR95</accession>